<keyword evidence="1 3" id="KW-0547">Nucleotide-binding</keyword>
<evidence type="ECO:0000259" key="6">
    <source>
        <dbReference type="PROSITE" id="PS50011"/>
    </source>
</evidence>
<dbReference type="Pfam" id="PF00069">
    <property type="entry name" value="Pkinase"/>
    <property type="match status" value="1"/>
</dbReference>
<dbReference type="AlphaFoldDB" id="A0AA36MJE1"/>
<comment type="similarity">
    <text evidence="4">Belongs to the protein kinase superfamily.</text>
</comment>
<evidence type="ECO:0000256" key="5">
    <source>
        <dbReference type="SAM" id="SignalP"/>
    </source>
</evidence>
<dbReference type="PROSITE" id="PS00108">
    <property type="entry name" value="PROTEIN_KINASE_ST"/>
    <property type="match status" value="1"/>
</dbReference>
<dbReference type="SUPFAM" id="SSF56112">
    <property type="entry name" value="Protein kinase-like (PK-like)"/>
    <property type="match status" value="1"/>
</dbReference>
<proteinExistence type="inferred from homology"/>
<dbReference type="PROSITE" id="PS00107">
    <property type="entry name" value="PROTEIN_KINASE_ATP"/>
    <property type="match status" value="1"/>
</dbReference>
<keyword evidence="4" id="KW-0723">Serine/threonine-protein kinase</keyword>
<comment type="caution">
    <text evidence="7">The sequence shown here is derived from an EMBL/GenBank/DDBJ whole genome shotgun (WGS) entry which is preliminary data.</text>
</comment>
<dbReference type="PROSITE" id="PS50011">
    <property type="entry name" value="PROTEIN_KINASE_DOM"/>
    <property type="match status" value="1"/>
</dbReference>
<evidence type="ECO:0000313" key="8">
    <source>
        <dbReference type="Proteomes" id="UP001178507"/>
    </source>
</evidence>
<dbReference type="Gene3D" id="1.10.510.10">
    <property type="entry name" value="Transferase(Phosphotransferase) domain 1"/>
    <property type="match status" value="1"/>
</dbReference>
<dbReference type="InterPro" id="IPR000719">
    <property type="entry name" value="Prot_kinase_dom"/>
</dbReference>
<name>A0AA36MJE1_9DINO</name>
<dbReference type="GO" id="GO:0044773">
    <property type="term" value="P:mitotic DNA damage checkpoint signaling"/>
    <property type="evidence" value="ECO:0007669"/>
    <property type="project" value="TreeGrafter"/>
</dbReference>
<keyword evidence="4" id="KW-0418">Kinase</keyword>
<feature type="domain" description="Protein kinase" evidence="6">
    <location>
        <begin position="55"/>
        <end position="336"/>
    </location>
</feature>
<protein>
    <recommendedName>
        <fullName evidence="6">Protein kinase domain-containing protein</fullName>
    </recommendedName>
</protein>
<gene>
    <name evidence="7" type="ORF">EVOR1521_LOCUS4065</name>
</gene>
<evidence type="ECO:0000313" key="7">
    <source>
        <dbReference type="EMBL" id="CAJ1374534.1"/>
    </source>
</evidence>
<feature type="chain" id="PRO_5041385387" description="Protein kinase domain-containing protein" evidence="5">
    <location>
        <begin position="18"/>
        <end position="391"/>
    </location>
</feature>
<reference evidence="7" key="1">
    <citation type="submission" date="2023-08" db="EMBL/GenBank/DDBJ databases">
        <authorList>
            <person name="Chen Y."/>
            <person name="Shah S."/>
            <person name="Dougan E. K."/>
            <person name="Thang M."/>
            <person name="Chan C."/>
        </authorList>
    </citation>
    <scope>NUCLEOTIDE SEQUENCE</scope>
</reference>
<dbReference type="InterPro" id="IPR011009">
    <property type="entry name" value="Kinase-like_dom_sf"/>
</dbReference>
<dbReference type="SMART" id="SM00220">
    <property type="entry name" value="S_TKc"/>
    <property type="match status" value="1"/>
</dbReference>
<dbReference type="InterPro" id="IPR008271">
    <property type="entry name" value="Ser/Thr_kinase_AS"/>
</dbReference>
<keyword evidence="4" id="KW-0808">Transferase</keyword>
<dbReference type="InterPro" id="IPR017441">
    <property type="entry name" value="Protein_kinase_ATP_BS"/>
</dbReference>
<dbReference type="GO" id="GO:0005634">
    <property type="term" value="C:nucleus"/>
    <property type="evidence" value="ECO:0007669"/>
    <property type="project" value="TreeGrafter"/>
</dbReference>
<dbReference type="GO" id="GO:0004674">
    <property type="term" value="F:protein serine/threonine kinase activity"/>
    <property type="evidence" value="ECO:0007669"/>
    <property type="project" value="UniProtKB-KW"/>
</dbReference>
<dbReference type="PANTHER" id="PTHR44167">
    <property type="entry name" value="OVARIAN-SPECIFIC SERINE/THREONINE-PROTEIN KINASE LOK-RELATED"/>
    <property type="match status" value="1"/>
</dbReference>
<evidence type="ECO:0000256" key="1">
    <source>
        <dbReference type="ARBA" id="ARBA00022741"/>
    </source>
</evidence>
<dbReference type="PANTHER" id="PTHR44167:SF24">
    <property type="entry name" value="SERINE_THREONINE-PROTEIN KINASE CHK2"/>
    <property type="match status" value="1"/>
</dbReference>
<organism evidence="7 8">
    <name type="scientific">Effrenium voratum</name>
    <dbReference type="NCBI Taxonomy" id="2562239"/>
    <lineage>
        <taxon>Eukaryota</taxon>
        <taxon>Sar</taxon>
        <taxon>Alveolata</taxon>
        <taxon>Dinophyceae</taxon>
        <taxon>Suessiales</taxon>
        <taxon>Symbiodiniaceae</taxon>
        <taxon>Effrenium</taxon>
    </lineage>
</organism>
<dbReference type="Proteomes" id="UP001178507">
    <property type="component" value="Unassembled WGS sequence"/>
</dbReference>
<accession>A0AA36MJE1</accession>
<keyword evidence="5" id="KW-0732">Signal</keyword>
<evidence type="ECO:0000256" key="3">
    <source>
        <dbReference type="PROSITE-ProRule" id="PRU10141"/>
    </source>
</evidence>
<dbReference type="EMBL" id="CAUJNA010000258">
    <property type="protein sequence ID" value="CAJ1374534.1"/>
    <property type="molecule type" value="Genomic_DNA"/>
</dbReference>
<feature type="signal peptide" evidence="5">
    <location>
        <begin position="1"/>
        <end position="17"/>
    </location>
</feature>
<sequence>MAPLWALLWALPLASLAARVAVVQSLLERRNALGSEEPPEIEDDPPLPEQWEKKIRVLEPLGQGGFGRVFKAQVICEESAASASALVAMKVMHNQRSSHEEVEALRDMRGASWYCAGAVGRPGHVKFEGQHYALMPFMNKGDLHEVLKNCYHSHACRCNRQPGEELCWEALGRPFSLDMVLALFLQVMKGVRAMHEHHIVHMDLKPENVMLHCTDGHCYARVVDLGLSCRSGRNCHSLGTVGYIAPEVWKGVRVGVPANDVFSLGVILYMLVVGHPPPFHGDRDGESTTHYKPHLDRYIRPWFQRPLGHLMAKMLNLRPLRRIPLERAIDELKGILLNRNLSQEILQMMEHNPEETGAMHPLPQCLEKDAGARKSLTGLLGLLALSALIFQ</sequence>
<feature type="binding site" evidence="3">
    <location>
        <position position="90"/>
    </location>
    <ligand>
        <name>ATP</name>
        <dbReference type="ChEBI" id="CHEBI:30616"/>
    </ligand>
</feature>
<dbReference type="Gene3D" id="3.30.200.20">
    <property type="entry name" value="Phosphorylase Kinase, domain 1"/>
    <property type="match status" value="1"/>
</dbReference>
<dbReference type="GO" id="GO:0005524">
    <property type="term" value="F:ATP binding"/>
    <property type="evidence" value="ECO:0007669"/>
    <property type="project" value="UniProtKB-UniRule"/>
</dbReference>
<keyword evidence="8" id="KW-1185">Reference proteome</keyword>
<evidence type="ECO:0000256" key="2">
    <source>
        <dbReference type="ARBA" id="ARBA00022840"/>
    </source>
</evidence>
<keyword evidence="2 3" id="KW-0067">ATP-binding</keyword>
<evidence type="ECO:0000256" key="4">
    <source>
        <dbReference type="RuleBase" id="RU000304"/>
    </source>
</evidence>